<proteinExistence type="predicted"/>
<dbReference type="Proteomes" id="UP000664144">
    <property type="component" value="Unassembled WGS sequence"/>
</dbReference>
<evidence type="ECO:0000313" key="1">
    <source>
        <dbReference type="EMBL" id="MBO0360736.1"/>
    </source>
</evidence>
<comment type="caution">
    <text evidence="1">The sequence shown here is derived from an EMBL/GenBank/DDBJ whole genome shotgun (WGS) entry which is preliminary data.</text>
</comment>
<dbReference type="AlphaFoldDB" id="A0A939F0Y9"/>
<name>A0A939F0Y9_9BACT</name>
<feature type="non-terminal residue" evidence="1">
    <location>
        <position position="1"/>
    </location>
</feature>
<protein>
    <submittedName>
        <fullName evidence="1">Uncharacterized protein</fullName>
    </submittedName>
</protein>
<accession>A0A939F0Y9</accession>
<gene>
    <name evidence="1" type="ORF">J0X19_22435</name>
</gene>
<sequence>VPELGLRLTGDGIELMISRVDADNSKEADAGLDQLLQARAFDSQRTADILLEKMRLFLNRTASATRYATYFTTGPYRAPSTPVVPLNTAESRVYRFL</sequence>
<dbReference type="RefSeq" id="WP_206986652.1">
    <property type="nucleotide sequence ID" value="NZ_JAFLQZ010000023.1"/>
</dbReference>
<reference evidence="1" key="1">
    <citation type="submission" date="2021-03" db="EMBL/GenBank/DDBJ databases">
        <authorList>
            <person name="Kim M.K."/>
        </authorList>
    </citation>
    <scope>NUCLEOTIDE SEQUENCE</scope>
    <source>
        <strain evidence="1">BT186</strain>
    </source>
</reference>
<evidence type="ECO:0000313" key="2">
    <source>
        <dbReference type="Proteomes" id="UP000664144"/>
    </source>
</evidence>
<dbReference type="EMBL" id="JAFLQZ010000023">
    <property type="protein sequence ID" value="MBO0360736.1"/>
    <property type="molecule type" value="Genomic_DNA"/>
</dbReference>
<organism evidence="1 2">
    <name type="scientific">Hymenobacter telluris</name>
    <dbReference type="NCBI Taxonomy" id="2816474"/>
    <lineage>
        <taxon>Bacteria</taxon>
        <taxon>Pseudomonadati</taxon>
        <taxon>Bacteroidota</taxon>
        <taxon>Cytophagia</taxon>
        <taxon>Cytophagales</taxon>
        <taxon>Hymenobacteraceae</taxon>
        <taxon>Hymenobacter</taxon>
    </lineage>
</organism>
<keyword evidence="2" id="KW-1185">Reference proteome</keyword>